<feature type="transmembrane region" description="Helical" evidence="1">
    <location>
        <begin position="6"/>
        <end position="22"/>
    </location>
</feature>
<evidence type="ECO:0000256" key="1">
    <source>
        <dbReference type="SAM" id="Phobius"/>
    </source>
</evidence>
<organism evidence="2 3">
    <name type="scientific">Spirodela intermedia</name>
    <name type="common">Intermediate duckweed</name>
    <dbReference type="NCBI Taxonomy" id="51605"/>
    <lineage>
        <taxon>Eukaryota</taxon>
        <taxon>Viridiplantae</taxon>
        <taxon>Streptophyta</taxon>
        <taxon>Embryophyta</taxon>
        <taxon>Tracheophyta</taxon>
        <taxon>Spermatophyta</taxon>
        <taxon>Magnoliopsida</taxon>
        <taxon>Liliopsida</taxon>
        <taxon>Araceae</taxon>
        <taxon>Lemnoideae</taxon>
        <taxon>Spirodela</taxon>
    </lineage>
</organism>
<keyword evidence="3" id="KW-1185">Reference proteome</keyword>
<protein>
    <submittedName>
        <fullName evidence="2">Uncharacterized protein</fullName>
    </submittedName>
</protein>
<evidence type="ECO:0000313" key="3">
    <source>
        <dbReference type="Proteomes" id="UP000663760"/>
    </source>
</evidence>
<proteinExistence type="predicted"/>
<dbReference type="Proteomes" id="UP000663760">
    <property type="component" value="Chromosome 13"/>
</dbReference>
<reference evidence="2" key="1">
    <citation type="submission" date="2020-02" db="EMBL/GenBank/DDBJ databases">
        <authorList>
            <person name="Scholz U."/>
            <person name="Mascher M."/>
            <person name="Fiebig A."/>
        </authorList>
    </citation>
    <scope>NUCLEOTIDE SEQUENCE</scope>
</reference>
<name>A0A7I8LD31_SPIIN</name>
<sequence length="58" mass="6876">MFPFVFIYSGIFFYPLFCYYIFKYPLIELCLSSISHFPKFISQSWCVSLIPCITGLLM</sequence>
<dbReference type="EMBL" id="LR746276">
    <property type="protein sequence ID" value="CAA7407205.1"/>
    <property type="molecule type" value="Genomic_DNA"/>
</dbReference>
<keyword evidence="1" id="KW-0812">Transmembrane</keyword>
<accession>A0A7I8LD31</accession>
<dbReference type="AlphaFoldDB" id="A0A7I8LD31"/>
<keyword evidence="1" id="KW-0472">Membrane</keyword>
<evidence type="ECO:0000313" key="2">
    <source>
        <dbReference type="EMBL" id="CAA7407205.1"/>
    </source>
</evidence>
<gene>
    <name evidence="2" type="ORF">SI8410_13017883</name>
</gene>
<keyword evidence="1" id="KW-1133">Transmembrane helix</keyword>